<dbReference type="Proteomes" id="UP000694701">
    <property type="component" value="Unplaced"/>
</dbReference>
<evidence type="ECO:0000259" key="12">
    <source>
        <dbReference type="PROSITE" id="PS50002"/>
    </source>
</evidence>
<reference evidence="13" key="1">
    <citation type="submission" date="2025-05" db="UniProtKB">
        <authorList>
            <consortium name="Ensembl"/>
        </authorList>
    </citation>
    <scope>IDENTIFICATION</scope>
</reference>
<dbReference type="PRINTS" id="PR00401">
    <property type="entry name" value="SH2DOMAIN"/>
</dbReference>
<feature type="domain" description="SH3" evidence="12">
    <location>
        <begin position="54"/>
        <end position="114"/>
    </location>
</feature>
<name>A0A8C1JGI1_CYPCA</name>
<dbReference type="GO" id="GO:0005737">
    <property type="term" value="C:cytoplasm"/>
    <property type="evidence" value="ECO:0007669"/>
    <property type="project" value="UniProtKB-SubCell"/>
</dbReference>
<comment type="subcellular location">
    <subcellularLocation>
        <location evidence="1">Cytoplasm</location>
    </subcellularLocation>
</comment>
<dbReference type="SMART" id="SM00252">
    <property type="entry name" value="SH2"/>
    <property type="match status" value="1"/>
</dbReference>
<organism evidence="13 14">
    <name type="scientific">Cyprinus carpio</name>
    <name type="common">Common carp</name>
    <dbReference type="NCBI Taxonomy" id="7962"/>
    <lineage>
        <taxon>Eukaryota</taxon>
        <taxon>Metazoa</taxon>
        <taxon>Chordata</taxon>
        <taxon>Craniata</taxon>
        <taxon>Vertebrata</taxon>
        <taxon>Euteleostomi</taxon>
        <taxon>Actinopterygii</taxon>
        <taxon>Neopterygii</taxon>
        <taxon>Teleostei</taxon>
        <taxon>Ostariophysi</taxon>
        <taxon>Cypriniformes</taxon>
        <taxon>Cyprinidae</taxon>
        <taxon>Cyprininae</taxon>
        <taxon>Cyprinus</taxon>
    </lineage>
</organism>
<evidence type="ECO:0000256" key="3">
    <source>
        <dbReference type="ARBA" id="ARBA00022490"/>
    </source>
</evidence>
<evidence type="ECO:0000313" key="13">
    <source>
        <dbReference type="Ensembl" id="ENSCCRP00010031839.1"/>
    </source>
</evidence>
<feature type="transmembrane region" description="Helical" evidence="10">
    <location>
        <begin position="25"/>
        <end position="48"/>
    </location>
</feature>
<keyword evidence="6" id="KW-0449">Lipoprotein</keyword>
<dbReference type="InterPro" id="IPR000980">
    <property type="entry name" value="SH2"/>
</dbReference>
<protein>
    <submittedName>
        <fullName evidence="13">Src like adaptor 1a</fullName>
    </submittedName>
</protein>
<feature type="region of interest" description="Disordered" evidence="9">
    <location>
        <begin position="278"/>
        <end position="304"/>
    </location>
</feature>
<dbReference type="InterPro" id="IPR036028">
    <property type="entry name" value="SH3-like_dom_sf"/>
</dbReference>
<dbReference type="PROSITE" id="PS50001">
    <property type="entry name" value="SH2"/>
    <property type="match status" value="1"/>
</dbReference>
<dbReference type="SUPFAM" id="SSF55550">
    <property type="entry name" value="SH2 domain"/>
    <property type="match status" value="1"/>
</dbReference>
<sequence>MGNVMRQEKTNPEPDNSDSMFKGKLWFLICCMGNLLPKYVLICVFYTACSSTFTDCDSLVVLSDYPCRDISEPIFKIGDKLKGLSQEGCWWKVRSRQQGTENYIPSNYVAKVYHGWLFEGISRQKAEELLLLPGNGVGSFLIRESPQERGVYSLSVRHRTIKHYKIFRLTNSWYYISPRLTFQCLEDMVNHYSDSSDGICCALSTPCLALSNPASRTTREAPPVVMRHNLDWKNVNKSQLMSTGELDNMDSKDNMMSYGVRSSIAAYLSLTSVPELENAKGRKKKGKSVYVMPDHSNRNADEDY</sequence>
<feature type="compositionally biased region" description="Basic and acidic residues" evidence="9">
    <location>
        <begin position="295"/>
        <end position="304"/>
    </location>
</feature>
<keyword evidence="5 7" id="KW-0727">SH2 domain</keyword>
<dbReference type="InterPro" id="IPR036860">
    <property type="entry name" value="SH2_dom_sf"/>
</dbReference>
<dbReference type="InterPro" id="IPR035052">
    <property type="entry name" value="SLAP_SH2"/>
</dbReference>
<dbReference type="Gene3D" id="2.30.30.40">
    <property type="entry name" value="SH3 Domains"/>
    <property type="match status" value="1"/>
</dbReference>
<dbReference type="Gene3D" id="3.30.505.10">
    <property type="entry name" value="SH2 domain"/>
    <property type="match status" value="1"/>
</dbReference>
<evidence type="ECO:0000256" key="7">
    <source>
        <dbReference type="PROSITE-ProRule" id="PRU00191"/>
    </source>
</evidence>
<evidence type="ECO:0000256" key="2">
    <source>
        <dbReference type="ARBA" id="ARBA00022443"/>
    </source>
</evidence>
<keyword evidence="4" id="KW-0597">Phosphoprotein</keyword>
<keyword evidence="2 8" id="KW-0728">SH3 domain</keyword>
<evidence type="ECO:0000256" key="6">
    <source>
        <dbReference type="ARBA" id="ARBA00023288"/>
    </source>
</evidence>
<dbReference type="Proteomes" id="UP000694427">
    <property type="component" value="Unplaced"/>
</dbReference>
<feature type="domain" description="SH2" evidence="11">
    <location>
        <begin position="116"/>
        <end position="207"/>
    </location>
</feature>
<keyword evidence="10" id="KW-0812">Transmembrane</keyword>
<evidence type="ECO:0000256" key="8">
    <source>
        <dbReference type="PROSITE-ProRule" id="PRU00192"/>
    </source>
</evidence>
<accession>A0A8C1JGI1</accession>
<dbReference type="Ensembl" id="ENSCCRT00010034937.1">
    <property type="protein sequence ID" value="ENSCCRP00010031839.1"/>
    <property type="gene ID" value="ENSCCRG00010013567.1"/>
</dbReference>
<evidence type="ECO:0000259" key="11">
    <source>
        <dbReference type="PROSITE" id="PS50001"/>
    </source>
</evidence>
<dbReference type="PANTHER" id="PTHR46037">
    <property type="entry name" value="PROTEIN ENHANCER OF SEVENLESS 2B"/>
    <property type="match status" value="1"/>
</dbReference>
<evidence type="ECO:0000256" key="5">
    <source>
        <dbReference type="ARBA" id="ARBA00022999"/>
    </source>
</evidence>
<dbReference type="AlphaFoldDB" id="A0A8C1JGI1"/>
<keyword evidence="10" id="KW-1133">Transmembrane helix</keyword>
<dbReference type="InterPro" id="IPR001452">
    <property type="entry name" value="SH3_domain"/>
</dbReference>
<evidence type="ECO:0000256" key="4">
    <source>
        <dbReference type="ARBA" id="ARBA00022553"/>
    </source>
</evidence>
<dbReference type="SUPFAM" id="SSF50044">
    <property type="entry name" value="SH3-domain"/>
    <property type="match status" value="1"/>
</dbReference>
<keyword evidence="3" id="KW-0963">Cytoplasm</keyword>
<dbReference type="PROSITE" id="PS50002">
    <property type="entry name" value="SH3"/>
    <property type="match status" value="1"/>
</dbReference>
<dbReference type="FunFam" id="3.30.505.10:FF:000039">
    <property type="entry name" value="src-like-adapter isoform X1"/>
    <property type="match status" value="1"/>
</dbReference>
<keyword evidence="10" id="KW-0472">Membrane</keyword>
<dbReference type="InterPro" id="IPR043539">
    <property type="entry name" value="Grb2-like"/>
</dbReference>
<evidence type="ECO:0000256" key="10">
    <source>
        <dbReference type="SAM" id="Phobius"/>
    </source>
</evidence>
<evidence type="ECO:0000313" key="14">
    <source>
        <dbReference type="Proteomes" id="UP000694427"/>
    </source>
</evidence>
<dbReference type="Ensembl" id="ENSCCRT00020005424.1">
    <property type="protein sequence ID" value="ENSCCRP00020004768.1"/>
    <property type="gene ID" value="ENSCCRG00020002713.1"/>
</dbReference>
<dbReference type="CDD" id="cd10344">
    <property type="entry name" value="SH2_SLAP"/>
    <property type="match status" value="1"/>
</dbReference>
<evidence type="ECO:0000256" key="1">
    <source>
        <dbReference type="ARBA" id="ARBA00004496"/>
    </source>
</evidence>
<keyword evidence="14" id="KW-1185">Reference proteome</keyword>
<evidence type="ECO:0000256" key="9">
    <source>
        <dbReference type="SAM" id="MobiDB-lite"/>
    </source>
</evidence>
<gene>
    <name evidence="13" type="primary">LOC109111617</name>
</gene>
<dbReference type="Pfam" id="PF00017">
    <property type="entry name" value="SH2"/>
    <property type="match status" value="1"/>
</dbReference>
<proteinExistence type="predicted"/>